<reference evidence="2 3" key="1">
    <citation type="journal article" date="2012" name="G3 (Bethesda)">
        <title>Pichia sorbitophila, an interspecies yeast hybrid reveals early steps of genome resolution following polyploidization.</title>
        <authorList>
            <person name="Leh Louis V."/>
            <person name="Despons L."/>
            <person name="Friedrich A."/>
            <person name="Martin T."/>
            <person name="Durrens P."/>
            <person name="Casaregola S."/>
            <person name="Neuveglise C."/>
            <person name="Fairhead C."/>
            <person name="Marck C."/>
            <person name="Cruz J.A."/>
            <person name="Straub M.L."/>
            <person name="Kugler V."/>
            <person name="Sacerdot C."/>
            <person name="Uzunov Z."/>
            <person name="Thierry A."/>
            <person name="Weiss S."/>
            <person name="Bleykasten C."/>
            <person name="De Montigny J."/>
            <person name="Jacques N."/>
            <person name="Jung P."/>
            <person name="Lemaire M."/>
            <person name="Mallet S."/>
            <person name="Morel G."/>
            <person name="Richard G.F."/>
            <person name="Sarkar A."/>
            <person name="Savel G."/>
            <person name="Schacherer J."/>
            <person name="Seret M.L."/>
            <person name="Talla E."/>
            <person name="Samson G."/>
            <person name="Jubin C."/>
            <person name="Poulain J."/>
            <person name="Vacherie B."/>
            <person name="Barbe V."/>
            <person name="Pelletier E."/>
            <person name="Sherman D.J."/>
            <person name="Westhof E."/>
            <person name="Weissenbach J."/>
            <person name="Baret P.V."/>
            <person name="Wincker P."/>
            <person name="Gaillardin C."/>
            <person name="Dujon B."/>
            <person name="Souciet J.L."/>
        </authorList>
    </citation>
    <scope>NUCLEOTIDE SEQUENCE [LARGE SCALE GENOMIC DNA]</scope>
    <source>
        <strain evidence="3">ATCC MYA-4447 / BCRC 22081 / CBS 7064 / NBRC 10061 / NRRL Y-12695</strain>
    </source>
</reference>
<dbReference type="AlphaFoldDB" id="G8XZL1"/>
<feature type="domain" description="YTH" evidence="1">
    <location>
        <begin position="128"/>
        <end position="264"/>
    </location>
</feature>
<dbReference type="OMA" id="ANNIWAS"/>
<dbReference type="FunCoup" id="G8XZL1">
    <property type="interactions" value="26"/>
</dbReference>
<dbReference type="GO" id="GO:0005737">
    <property type="term" value="C:cytoplasm"/>
    <property type="evidence" value="ECO:0007669"/>
    <property type="project" value="TreeGrafter"/>
</dbReference>
<dbReference type="PANTHER" id="PTHR12357">
    <property type="entry name" value="YTH YT521-B HOMOLOGY DOMAIN-CONTAINING"/>
    <property type="match status" value="1"/>
</dbReference>
<dbReference type="PROSITE" id="PS50882">
    <property type="entry name" value="YTH"/>
    <property type="match status" value="1"/>
</dbReference>
<evidence type="ECO:0000313" key="2">
    <source>
        <dbReference type="EMBL" id="CCE87120.1"/>
    </source>
</evidence>
<dbReference type="GO" id="GO:0061157">
    <property type="term" value="P:mRNA destabilization"/>
    <property type="evidence" value="ECO:0007669"/>
    <property type="project" value="TreeGrafter"/>
</dbReference>
<name>G8XZL1_PICSO</name>
<dbReference type="GO" id="GO:0003729">
    <property type="term" value="F:mRNA binding"/>
    <property type="evidence" value="ECO:0007669"/>
    <property type="project" value="TreeGrafter"/>
</dbReference>
<dbReference type="STRING" id="559304.G8XZL1"/>
<dbReference type="eggNOG" id="KOG1901">
    <property type="taxonomic scope" value="Eukaryota"/>
</dbReference>
<dbReference type="Pfam" id="PF04146">
    <property type="entry name" value="YTH"/>
    <property type="match status" value="1"/>
</dbReference>
<organism evidence="2 3">
    <name type="scientific">Pichia sorbitophila (strain ATCC MYA-4447 / BCRC 22081 / CBS 7064 / NBRC 10061 / NRRL Y-12695)</name>
    <name type="common">Hybrid yeast</name>
    <dbReference type="NCBI Taxonomy" id="559304"/>
    <lineage>
        <taxon>Eukaryota</taxon>
        <taxon>Fungi</taxon>
        <taxon>Dikarya</taxon>
        <taxon>Ascomycota</taxon>
        <taxon>Saccharomycotina</taxon>
        <taxon>Pichiomycetes</taxon>
        <taxon>Debaryomycetaceae</taxon>
        <taxon>Millerozyma</taxon>
    </lineage>
</organism>
<dbReference type="InterPro" id="IPR045168">
    <property type="entry name" value="YTH_prot"/>
</dbReference>
<dbReference type="PANTHER" id="PTHR12357:SF89">
    <property type="entry name" value="YTH DOMAIN-CONTAINING FAMILY PROTEIN"/>
    <property type="match status" value="1"/>
</dbReference>
<dbReference type="OrthoDB" id="306690at2759"/>
<dbReference type="GO" id="GO:1990247">
    <property type="term" value="F:N6-methyladenosine-containing RNA reader activity"/>
    <property type="evidence" value="ECO:0007669"/>
    <property type="project" value="TreeGrafter"/>
</dbReference>
<dbReference type="Proteomes" id="UP000005222">
    <property type="component" value="Chromosome N"/>
</dbReference>
<gene>
    <name evidence="2" type="primary">Piso0_005659</name>
    <name evidence="2" type="ORF">GNLVRS01_PISO0N19769g</name>
</gene>
<sequence>MYTHSRDSFIEFESDMFSEPFRGASTASSSGTGSLPPASGYQLCTPRSLSALEMFSFDASALSIPSATKTNIWSKDYKSSRERLFNHQEDEEPPRDIKPPQTIPLPTPVHSLAFWRDNGASFRVPSTSRFFVIKSYNAVDVGASIENKIWTSTNLGNKRLNKAYCEARADHGSVFLFFSVNCSGHFCGLVEMKDKIDFSRTSSVWVEKSRWKGIFPVDWLIVKDIPNRYFQHLRNPLNEHKPISNSRDTQEIPYDIAVSMLKIYCSFK</sequence>
<dbReference type="CDD" id="cd21134">
    <property type="entry name" value="YTH"/>
    <property type="match status" value="1"/>
</dbReference>
<accession>G8XZL1</accession>
<proteinExistence type="predicted"/>
<dbReference type="EMBL" id="FO082046">
    <property type="protein sequence ID" value="CCE87120.1"/>
    <property type="molecule type" value="Genomic_DNA"/>
</dbReference>
<protein>
    <submittedName>
        <fullName evidence="2">Piso0_005659 protein</fullName>
    </submittedName>
</protein>
<dbReference type="Gene3D" id="3.10.590.10">
    <property type="entry name" value="ph1033 like domains"/>
    <property type="match status" value="1"/>
</dbReference>
<dbReference type="HOGENOM" id="CLU_067846_0_0_1"/>
<dbReference type="InterPro" id="IPR007275">
    <property type="entry name" value="YTH_domain"/>
</dbReference>
<keyword evidence="3" id="KW-1185">Reference proteome</keyword>
<evidence type="ECO:0000313" key="3">
    <source>
        <dbReference type="Proteomes" id="UP000005222"/>
    </source>
</evidence>
<dbReference type="InParanoid" id="G8XZL1"/>
<evidence type="ECO:0000259" key="1">
    <source>
        <dbReference type="PROSITE" id="PS50882"/>
    </source>
</evidence>